<feature type="chain" id="PRO_5044212650" description="DUF5626 domain-containing protein" evidence="1">
    <location>
        <begin position="23"/>
        <end position="191"/>
    </location>
</feature>
<protein>
    <recommendedName>
        <fullName evidence="4">DUF5626 domain-containing protein</fullName>
    </recommendedName>
</protein>
<name>A0AB36B9H3_CLOIN</name>
<dbReference type="EMBL" id="WWTN01000027">
    <property type="protein sequence ID" value="MZH56988.1"/>
    <property type="molecule type" value="Genomic_DNA"/>
</dbReference>
<organism evidence="2 3">
    <name type="scientific">Clostridium innocuum</name>
    <dbReference type="NCBI Taxonomy" id="1522"/>
    <lineage>
        <taxon>Bacteria</taxon>
        <taxon>Bacillati</taxon>
        <taxon>Bacillota</taxon>
        <taxon>Clostridia</taxon>
        <taxon>Eubacteriales</taxon>
        <taxon>Clostridiaceae</taxon>
        <taxon>Clostridium</taxon>
    </lineage>
</organism>
<comment type="caution">
    <text evidence="2">The sequence shown here is derived from an EMBL/GenBank/DDBJ whole genome shotgun (WGS) entry which is preliminary data.</text>
</comment>
<dbReference type="Proteomes" id="UP000604383">
    <property type="component" value="Unassembled WGS sequence"/>
</dbReference>
<evidence type="ECO:0008006" key="4">
    <source>
        <dbReference type="Google" id="ProtNLM"/>
    </source>
</evidence>
<sequence length="191" mass="22108">MMKKLLMVLLCIPMLSNINVFASENVQDELLEEDLDLTEEIEMFDSFYQQPDRYIFQDINGDDLNGFVMQYKDEFYKNRYQTTDFLMENVRSVQDLGSVISYYSGRSKTWANQKVYYTKTRYNVYSATGSCTVTNNKITSGKCSAKIVSKNNTYSILRTSYSIGEQGKKITFTITHSINNKIITTKHTITI</sequence>
<evidence type="ECO:0000256" key="1">
    <source>
        <dbReference type="SAM" id="SignalP"/>
    </source>
</evidence>
<feature type="signal peptide" evidence="1">
    <location>
        <begin position="1"/>
        <end position="22"/>
    </location>
</feature>
<accession>A0AB36B9H3</accession>
<dbReference type="RefSeq" id="WP_009270115.1">
    <property type="nucleotide sequence ID" value="NZ_CAEUHQ010000001.1"/>
</dbReference>
<gene>
    <name evidence="2" type="ORF">GT664_14845</name>
</gene>
<evidence type="ECO:0000313" key="3">
    <source>
        <dbReference type="Proteomes" id="UP000604383"/>
    </source>
</evidence>
<keyword evidence="1" id="KW-0732">Signal</keyword>
<reference evidence="2" key="1">
    <citation type="journal article" date="2019" name="Nat. Med.">
        <title>A library of human gut bacterial isolates paired with longitudinal multiomics data enables mechanistic microbiome research.</title>
        <authorList>
            <person name="Poyet M."/>
            <person name="Groussin M."/>
            <person name="Gibbons S.M."/>
            <person name="Avila-Pacheco J."/>
            <person name="Jiang X."/>
            <person name="Kearney S.M."/>
            <person name="Perrotta A.R."/>
            <person name="Berdy B."/>
            <person name="Zhao S."/>
            <person name="Lieberman T.D."/>
            <person name="Swanson P.K."/>
            <person name="Smith M."/>
            <person name="Roesemann S."/>
            <person name="Alexander J.E."/>
            <person name="Rich S.A."/>
            <person name="Livny J."/>
            <person name="Vlamakis H."/>
            <person name="Clish C."/>
            <person name="Bullock K."/>
            <person name="Deik A."/>
            <person name="Scott J."/>
            <person name="Pierce K.A."/>
            <person name="Xavier R.J."/>
            <person name="Alm E.J."/>
        </authorList>
    </citation>
    <scope>NUCLEOTIDE SEQUENCE</scope>
    <source>
        <strain evidence="2">BIOML-A12</strain>
    </source>
</reference>
<dbReference type="AlphaFoldDB" id="A0AB36B9H3"/>
<evidence type="ECO:0000313" key="2">
    <source>
        <dbReference type="EMBL" id="MZH56988.1"/>
    </source>
</evidence>
<proteinExistence type="predicted"/>